<gene>
    <name evidence="7" type="ORF">CSB45_08380</name>
</gene>
<dbReference type="Proteomes" id="UP000229740">
    <property type="component" value="Unassembled WGS sequence"/>
</dbReference>
<reference evidence="7 8" key="1">
    <citation type="submission" date="2017-10" db="EMBL/GenBank/DDBJ databases">
        <title>Novel microbial diversity and functional potential in the marine mammal oral microbiome.</title>
        <authorList>
            <person name="Dudek N.K."/>
            <person name="Sun C.L."/>
            <person name="Burstein D."/>
            <person name="Kantor R.S."/>
            <person name="Aliaga Goltsman D.S."/>
            <person name="Bik E.M."/>
            <person name="Thomas B.C."/>
            <person name="Banfield J.F."/>
            <person name="Relman D.A."/>
        </authorList>
    </citation>
    <scope>NUCLEOTIDE SEQUENCE [LARGE SCALE GENOMIC DNA]</scope>
    <source>
        <strain evidence="7">DOLZORAL124_49_17</strain>
    </source>
</reference>
<evidence type="ECO:0000256" key="4">
    <source>
        <dbReference type="ARBA" id="ARBA00022989"/>
    </source>
</evidence>
<keyword evidence="5 6" id="KW-0472">Membrane</keyword>
<dbReference type="GO" id="GO:0005886">
    <property type="term" value="C:plasma membrane"/>
    <property type="evidence" value="ECO:0007669"/>
    <property type="project" value="UniProtKB-SubCell"/>
</dbReference>
<organism evidence="7 8">
    <name type="scientific">candidate division KSB3 bacterium</name>
    <dbReference type="NCBI Taxonomy" id="2044937"/>
    <lineage>
        <taxon>Bacteria</taxon>
        <taxon>candidate division KSB3</taxon>
    </lineage>
</organism>
<comment type="subcellular location">
    <subcellularLocation>
        <location evidence="1">Cell membrane</location>
        <topology evidence="1">Multi-pass membrane protein</topology>
    </subcellularLocation>
</comment>
<comment type="caution">
    <text evidence="7">The sequence shown here is derived from an EMBL/GenBank/DDBJ whole genome shotgun (WGS) entry which is preliminary data.</text>
</comment>
<feature type="transmembrane region" description="Helical" evidence="6">
    <location>
        <begin position="138"/>
        <end position="164"/>
    </location>
</feature>
<feature type="transmembrane region" description="Helical" evidence="6">
    <location>
        <begin position="40"/>
        <end position="61"/>
    </location>
</feature>
<feature type="transmembrane region" description="Helical" evidence="6">
    <location>
        <begin position="176"/>
        <end position="194"/>
    </location>
</feature>
<dbReference type="GO" id="GO:0015171">
    <property type="term" value="F:amino acid transmembrane transporter activity"/>
    <property type="evidence" value="ECO:0007669"/>
    <property type="project" value="TreeGrafter"/>
</dbReference>
<keyword evidence="3 6" id="KW-0812">Transmembrane</keyword>
<evidence type="ECO:0000313" key="8">
    <source>
        <dbReference type="Proteomes" id="UP000229740"/>
    </source>
</evidence>
<evidence type="ECO:0000313" key="7">
    <source>
        <dbReference type="EMBL" id="PID57232.1"/>
    </source>
</evidence>
<protein>
    <submittedName>
        <fullName evidence="7">Lysine transporter LysE</fullName>
    </submittedName>
</protein>
<evidence type="ECO:0000256" key="2">
    <source>
        <dbReference type="ARBA" id="ARBA00022475"/>
    </source>
</evidence>
<evidence type="ECO:0000256" key="3">
    <source>
        <dbReference type="ARBA" id="ARBA00022692"/>
    </source>
</evidence>
<dbReference type="EMBL" id="PDPS01000028">
    <property type="protein sequence ID" value="PID57232.1"/>
    <property type="molecule type" value="Genomic_DNA"/>
</dbReference>
<sequence length="200" mass="22309">MISIEMAIFALVTSASPGPVNILASIYGTQYGLKRSVLYVLGATIGFCTILAITGFGVGQLLQTDERLELILTITGSLYLLYLSYKLSKADINIEDENGRQNMPSIFQGAFLQYVNPKAWLVSMAGTSMYLQGEKFQALLLLFVSVYLIICFFSILSWVYFGYLITRNFSKKYLGFYNKGMAGLLAFLVCYNLYNTVFGL</sequence>
<evidence type="ECO:0000256" key="5">
    <source>
        <dbReference type="ARBA" id="ARBA00023136"/>
    </source>
</evidence>
<dbReference type="InterPro" id="IPR001123">
    <property type="entry name" value="LeuE-type"/>
</dbReference>
<dbReference type="PANTHER" id="PTHR30086">
    <property type="entry name" value="ARGININE EXPORTER PROTEIN ARGO"/>
    <property type="match status" value="1"/>
</dbReference>
<dbReference type="AlphaFoldDB" id="A0A2G6E5U5"/>
<evidence type="ECO:0000256" key="6">
    <source>
        <dbReference type="SAM" id="Phobius"/>
    </source>
</evidence>
<feature type="transmembrane region" description="Helical" evidence="6">
    <location>
        <begin position="68"/>
        <end position="85"/>
    </location>
</feature>
<accession>A0A2G6E5U5</accession>
<dbReference type="GO" id="GO:0033228">
    <property type="term" value="P:cysteine export across plasma membrane"/>
    <property type="evidence" value="ECO:0007669"/>
    <property type="project" value="TreeGrafter"/>
</dbReference>
<name>A0A2G6E5U5_9BACT</name>
<keyword evidence="2" id="KW-1003">Cell membrane</keyword>
<dbReference type="PANTHER" id="PTHR30086:SF20">
    <property type="entry name" value="ARGININE EXPORTER PROTEIN ARGO-RELATED"/>
    <property type="match status" value="1"/>
</dbReference>
<evidence type="ECO:0000256" key="1">
    <source>
        <dbReference type="ARBA" id="ARBA00004651"/>
    </source>
</evidence>
<dbReference type="Pfam" id="PF01810">
    <property type="entry name" value="LysE"/>
    <property type="match status" value="1"/>
</dbReference>
<keyword evidence="4 6" id="KW-1133">Transmembrane helix</keyword>
<proteinExistence type="predicted"/>